<accession>A0A0C1TUR9</accession>
<dbReference type="Gene3D" id="3.40.109.10">
    <property type="entry name" value="NADH Oxidase"/>
    <property type="match status" value="1"/>
</dbReference>
<dbReference type="EMBL" id="JXBL01000001">
    <property type="protein sequence ID" value="KIE43158.1"/>
    <property type="molecule type" value="Genomic_DNA"/>
</dbReference>
<name>A0A0C1TUR9_9BACT</name>
<feature type="domain" description="Nitroreductase" evidence="3">
    <location>
        <begin position="8"/>
        <end position="151"/>
    </location>
</feature>
<dbReference type="Pfam" id="PF00881">
    <property type="entry name" value="Nitroreductase"/>
    <property type="match status" value="1"/>
</dbReference>
<evidence type="ECO:0000313" key="5">
    <source>
        <dbReference type="Proteomes" id="UP000031433"/>
    </source>
</evidence>
<dbReference type="InterPro" id="IPR029479">
    <property type="entry name" value="Nitroreductase"/>
</dbReference>
<dbReference type="PANTHER" id="PTHR43673">
    <property type="entry name" value="NAD(P)H NITROREDUCTASE YDGI-RELATED"/>
    <property type="match status" value="1"/>
</dbReference>
<dbReference type="GO" id="GO:0016491">
    <property type="term" value="F:oxidoreductase activity"/>
    <property type="evidence" value="ECO:0007669"/>
    <property type="project" value="UniProtKB-KW"/>
</dbReference>
<dbReference type="CDD" id="cd02139">
    <property type="entry name" value="nitroreductase"/>
    <property type="match status" value="1"/>
</dbReference>
<comment type="similarity">
    <text evidence="1">Belongs to the nitroreductase family.</text>
</comment>
<reference evidence="4 5" key="1">
    <citation type="submission" date="2015-01" db="EMBL/GenBank/DDBJ databases">
        <title>Genome sequence of the anaerobic bacterium Geobacter soli GSS01, a dissimilatory Fe(III) reducer from soil.</title>
        <authorList>
            <person name="Yang G."/>
            <person name="Zhou S."/>
        </authorList>
    </citation>
    <scope>NUCLEOTIDE SEQUENCE [LARGE SCALE GENOMIC DNA]</scope>
    <source>
        <strain evidence="4 5">GSS01</strain>
    </source>
</reference>
<sequence length="176" mass="19577">MELLQALQDRRSIRKYKDTPVGREAVEHLLEAARLAPSWKNQQCWRFLVVTDAAKREKILAGFGDDNPGKKGIAAAPVTIVVCADPAESGIENGIHYYVADTAMALEHLCLAATEMGLGTCWMGLFNEDLIRKGLGIPPTFRIVGITPLGYPDQDPKPRPRKQLNEIAYFEKWGEN</sequence>
<dbReference type="SUPFAM" id="SSF55469">
    <property type="entry name" value="FMN-dependent nitroreductase-like"/>
    <property type="match status" value="1"/>
</dbReference>
<protein>
    <submittedName>
        <fullName evidence="4">Nitroreductase</fullName>
    </submittedName>
</protein>
<gene>
    <name evidence="4" type="ORF">SE37_11205</name>
</gene>
<dbReference type="RefSeq" id="WP_039646373.1">
    <property type="nucleotide sequence ID" value="NZ_JXBL01000001.1"/>
</dbReference>
<keyword evidence="2" id="KW-0560">Oxidoreductase</keyword>
<evidence type="ECO:0000313" key="4">
    <source>
        <dbReference type="EMBL" id="KIE43158.1"/>
    </source>
</evidence>
<dbReference type="Proteomes" id="UP000031433">
    <property type="component" value="Unassembled WGS sequence"/>
</dbReference>
<comment type="caution">
    <text evidence="4">The sequence shown here is derived from an EMBL/GenBank/DDBJ whole genome shotgun (WGS) entry which is preliminary data.</text>
</comment>
<dbReference type="PANTHER" id="PTHR43673:SF10">
    <property type="entry name" value="NADH DEHYDROGENASE_NAD(P)H NITROREDUCTASE XCC3605-RELATED"/>
    <property type="match status" value="1"/>
</dbReference>
<keyword evidence="5" id="KW-1185">Reference proteome</keyword>
<evidence type="ECO:0000256" key="2">
    <source>
        <dbReference type="ARBA" id="ARBA00023002"/>
    </source>
</evidence>
<proteinExistence type="inferred from homology"/>
<dbReference type="InterPro" id="IPR000415">
    <property type="entry name" value="Nitroreductase-like"/>
</dbReference>
<evidence type="ECO:0000259" key="3">
    <source>
        <dbReference type="Pfam" id="PF00881"/>
    </source>
</evidence>
<organism evidence="4 5">
    <name type="scientific">Geobacter soli</name>
    <dbReference type="NCBI Taxonomy" id="1510391"/>
    <lineage>
        <taxon>Bacteria</taxon>
        <taxon>Pseudomonadati</taxon>
        <taxon>Thermodesulfobacteriota</taxon>
        <taxon>Desulfuromonadia</taxon>
        <taxon>Geobacterales</taxon>
        <taxon>Geobacteraceae</taxon>
        <taxon>Geobacter</taxon>
    </lineage>
</organism>
<dbReference type="AlphaFoldDB" id="A0A0C1TUR9"/>
<evidence type="ECO:0000256" key="1">
    <source>
        <dbReference type="ARBA" id="ARBA00007118"/>
    </source>
</evidence>